<dbReference type="Proteomes" id="UP001595828">
    <property type="component" value="Unassembled WGS sequence"/>
</dbReference>
<proteinExistence type="predicted"/>
<dbReference type="SFLD" id="SFLDG00358">
    <property type="entry name" value="Main_(cytGST)"/>
    <property type="match status" value="1"/>
</dbReference>
<dbReference type="Pfam" id="PF13417">
    <property type="entry name" value="GST_N_3"/>
    <property type="match status" value="1"/>
</dbReference>
<dbReference type="Gene3D" id="1.20.1050.10">
    <property type="match status" value="1"/>
</dbReference>
<dbReference type="SUPFAM" id="SSF47616">
    <property type="entry name" value="GST C-terminal domain-like"/>
    <property type="match status" value="1"/>
</dbReference>
<accession>A0ABV8RQ61</accession>
<keyword evidence="4" id="KW-1185">Reference proteome</keyword>
<dbReference type="InterPro" id="IPR010987">
    <property type="entry name" value="Glutathione-S-Trfase_C-like"/>
</dbReference>
<reference evidence="4" key="1">
    <citation type="journal article" date="2019" name="Int. J. Syst. Evol. Microbiol.">
        <title>The Global Catalogue of Microorganisms (GCM) 10K type strain sequencing project: providing services to taxonomists for standard genome sequencing and annotation.</title>
        <authorList>
            <consortium name="The Broad Institute Genomics Platform"/>
            <consortium name="The Broad Institute Genome Sequencing Center for Infectious Disease"/>
            <person name="Wu L."/>
            <person name="Ma J."/>
        </authorList>
    </citation>
    <scope>NUCLEOTIDE SEQUENCE [LARGE SCALE GENOMIC DNA]</scope>
    <source>
        <strain evidence="4">CGMCC 1.12989</strain>
    </source>
</reference>
<dbReference type="CDD" id="cd00299">
    <property type="entry name" value="GST_C_family"/>
    <property type="match status" value="1"/>
</dbReference>
<evidence type="ECO:0000313" key="3">
    <source>
        <dbReference type="EMBL" id="MFC4294839.1"/>
    </source>
</evidence>
<name>A0ABV8RQ61_9SPHN</name>
<dbReference type="Pfam" id="PF00043">
    <property type="entry name" value="GST_C"/>
    <property type="match status" value="1"/>
</dbReference>
<dbReference type="InterPro" id="IPR036249">
    <property type="entry name" value="Thioredoxin-like_sf"/>
</dbReference>
<feature type="domain" description="GST C-terminal" evidence="2">
    <location>
        <begin position="93"/>
        <end position="222"/>
    </location>
</feature>
<dbReference type="PANTHER" id="PTHR44051:SF8">
    <property type="entry name" value="GLUTATHIONE S-TRANSFERASE GSTA"/>
    <property type="match status" value="1"/>
</dbReference>
<protein>
    <submittedName>
        <fullName evidence="3">Glutathione S-transferase family protein</fullName>
    </submittedName>
</protein>
<dbReference type="InterPro" id="IPR040079">
    <property type="entry name" value="Glutathione_S-Trfase"/>
</dbReference>
<dbReference type="CDD" id="cd00570">
    <property type="entry name" value="GST_N_family"/>
    <property type="match status" value="1"/>
</dbReference>
<evidence type="ECO:0000313" key="4">
    <source>
        <dbReference type="Proteomes" id="UP001595828"/>
    </source>
</evidence>
<organism evidence="3 4">
    <name type="scientific">Novosphingobium tardum</name>
    <dbReference type="NCBI Taxonomy" id="1538021"/>
    <lineage>
        <taxon>Bacteria</taxon>
        <taxon>Pseudomonadati</taxon>
        <taxon>Pseudomonadota</taxon>
        <taxon>Alphaproteobacteria</taxon>
        <taxon>Sphingomonadales</taxon>
        <taxon>Sphingomonadaceae</taxon>
        <taxon>Novosphingobium</taxon>
    </lineage>
</organism>
<dbReference type="PROSITE" id="PS50405">
    <property type="entry name" value="GST_CTER"/>
    <property type="match status" value="1"/>
</dbReference>
<dbReference type="RefSeq" id="WP_379538325.1">
    <property type="nucleotide sequence ID" value="NZ_JBHSDR010000004.1"/>
</dbReference>
<dbReference type="PROSITE" id="PS50404">
    <property type="entry name" value="GST_NTER"/>
    <property type="match status" value="1"/>
</dbReference>
<dbReference type="PANTHER" id="PTHR44051">
    <property type="entry name" value="GLUTATHIONE S-TRANSFERASE-RELATED"/>
    <property type="match status" value="1"/>
</dbReference>
<dbReference type="Gene3D" id="3.40.30.10">
    <property type="entry name" value="Glutaredoxin"/>
    <property type="match status" value="1"/>
</dbReference>
<evidence type="ECO:0000259" key="1">
    <source>
        <dbReference type="PROSITE" id="PS50404"/>
    </source>
</evidence>
<feature type="domain" description="GST N-terminal" evidence="1">
    <location>
        <begin position="10"/>
        <end position="88"/>
    </location>
</feature>
<comment type="caution">
    <text evidence="3">The sequence shown here is derived from an EMBL/GenBank/DDBJ whole genome shotgun (WGS) entry which is preliminary data.</text>
</comment>
<dbReference type="EMBL" id="JBHSDR010000004">
    <property type="protein sequence ID" value="MFC4294839.1"/>
    <property type="molecule type" value="Genomic_DNA"/>
</dbReference>
<dbReference type="SFLD" id="SFLDS00019">
    <property type="entry name" value="Glutathione_Transferase_(cytos"/>
    <property type="match status" value="1"/>
</dbReference>
<sequence>MRRQPASWENAMQIFGFPLSPFVRKVLVVAEEKGLSVESVLTNPANPSPDFLAASPMRKIPALKDGDYTLADSTAIATYMDALRPDPPLLPTDPKRRGKAIWFEEFADTLLAAAGGKIMFNRFVSPRFLGRPGDEDAARQGEADLEPLLDYLESVAPAEGWLTGDEFGIADIAAASMLRTLAYVDCGVDAERRPATAAWYARVCARPAWQAVAAREAAVMKSVAG</sequence>
<dbReference type="InterPro" id="IPR004046">
    <property type="entry name" value="GST_C"/>
</dbReference>
<evidence type="ECO:0000259" key="2">
    <source>
        <dbReference type="PROSITE" id="PS50405"/>
    </source>
</evidence>
<dbReference type="SUPFAM" id="SSF52833">
    <property type="entry name" value="Thioredoxin-like"/>
    <property type="match status" value="1"/>
</dbReference>
<gene>
    <name evidence="3" type="ORF">ACFO0A_07155</name>
</gene>
<dbReference type="InterPro" id="IPR036282">
    <property type="entry name" value="Glutathione-S-Trfase_C_sf"/>
</dbReference>
<dbReference type="InterPro" id="IPR004045">
    <property type="entry name" value="Glutathione_S-Trfase_N"/>
</dbReference>